<proteinExistence type="inferred from homology"/>
<dbReference type="GO" id="GO:0016407">
    <property type="term" value="F:acetyltransferase activity"/>
    <property type="evidence" value="ECO:0007669"/>
    <property type="project" value="InterPro"/>
</dbReference>
<evidence type="ECO:0000313" key="4">
    <source>
        <dbReference type="Proteomes" id="UP000515679"/>
    </source>
</evidence>
<dbReference type="KEGG" id="cchl:FPL14_14310"/>
<dbReference type="SUPFAM" id="SSF54001">
    <property type="entry name" value="Cysteine proteinases"/>
    <property type="match status" value="1"/>
</dbReference>
<dbReference type="InterPro" id="IPR053710">
    <property type="entry name" value="Arylamine_NAT_domain_sf"/>
</dbReference>
<keyword evidence="4" id="KW-1185">Reference proteome</keyword>
<dbReference type="PANTHER" id="PTHR11786:SF0">
    <property type="entry name" value="ARYLAMINE N-ACETYLTRANSFERASE 4-RELATED"/>
    <property type="match status" value="1"/>
</dbReference>
<dbReference type="AlphaFoldDB" id="A0A7G5BZ53"/>
<gene>
    <name evidence="3" type="ORF">FPL14_14310</name>
</gene>
<dbReference type="EMBL" id="CP041969">
    <property type="protein sequence ID" value="QMV42237.1"/>
    <property type="molecule type" value="Genomic_DNA"/>
</dbReference>
<keyword evidence="3" id="KW-0808">Transferase</keyword>
<name>A0A7G5BZ53_9BACL</name>
<protein>
    <submittedName>
        <fullName evidence="3">Arylamine N-acetyltransferase</fullName>
    </submittedName>
</protein>
<accession>A0A7G5BZ53</accession>
<reference evidence="3 4" key="1">
    <citation type="submission" date="2019-07" db="EMBL/GenBank/DDBJ databases">
        <authorList>
            <person name="Kim J.K."/>
            <person name="Cheong H.-M."/>
            <person name="Choi Y."/>
            <person name="Hwang K.J."/>
            <person name="Lee S."/>
            <person name="Choi C."/>
        </authorList>
    </citation>
    <scope>NUCLEOTIDE SEQUENCE [LARGE SCALE GENOMIC DNA]</scope>
    <source>
        <strain evidence="3 4">KS 22</strain>
    </source>
</reference>
<dbReference type="Gene3D" id="3.30.2140.20">
    <property type="match status" value="1"/>
</dbReference>
<dbReference type="PANTHER" id="PTHR11786">
    <property type="entry name" value="N-HYDROXYARYLAMINE O-ACETYLTRANSFERASE"/>
    <property type="match status" value="1"/>
</dbReference>
<dbReference type="RefSeq" id="WP_182303632.1">
    <property type="nucleotide sequence ID" value="NZ_CP041969.1"/>
</dbReference>
<evidence type="ECO:0000256" key="2">
    <source>
        <dbReference type="RuleBase" id="RU003452"/>
    </source>
</evidence>
<evidence type="ECO:0000256" key="1">
    <source>
        <dbReference type="ARBA" id="ARBA00006547"/>
    </source>
</evidence>
<dbReference type="InterPro" id="IPR001447">
    <property type="entry name" value="Arylamine_N-AcTrfase"/>
</dbReference>
<dbReference type="Pfam" id="PF00797">
    <property type="entry name" value="Acetyltransf_2"/>
    <property type="match status" value="1"/>
</dbReference>
<sequence length="276" mass="31808">MMSIDFATKEKYLKLLGLNPLHGAASYEYLRELVNVHLHRIPFENVSKLYYYRHRSKSGLEWMPDMATYLDNLSARGWGGNCYILNTHFGQLLRSLGFHVELVRAIGGNTHLALKVTVEGHPFYVDVGYGAPLFEPLSLAEQLHFVRCGEEVEIVREGDGRYRIDRRANGQSFVTKVIEWNPVSLDSFDDRITDSLRDEDDNPFMRRIVATLFKRDAAYSAINNKLFIKSNKTTEVHEYTDRIEWQEMMKRTFGFASGDLDQAVDFLGARGIRLFP</sequence>
<evidence type="ECO:0000313" key="3">
    <source>
        <dbReference type="EMBL" id="QMV42237.1"/>
    </source>
</evidence>
<dbReference type="InterPro" id="IPR038765">
    <property type="entry name" value="Papain-like_cys_pep_sf"/>
</dbReference>
<dbReference type="Proteomes" id="UP000515679">
    <property type="component" value="Chromosome"/>
</dbReference>
<comment type="similarity">
    <text evidence="1 2">Belongs to the arylamine N-acetyltransferase family.</text>
</comment>
<dbReference type="PRINTS" id="PR01543">
    <property type="entry name" value="ANATRNSFRASE"/>
</dbReference>
<organism evidence="3 4">
    <name type="scientific">Cohnella cholangitidis</name>
    <dbReference type="NCBI Taxonomy" id="2598458"/>
    <lineage>
        <taxon>Bacteria</taxon>
        <taxon>Bacillati</taxon>
        <taxon>Bacillota</taxon>
        <taxon>Bacilli</taxon>
        <taxon>Bacillales</taxon>
        <taxon>Paenibacillaceae</taxon>
        <taxon>Cohnella</taxon>
    </lineage>
</organism>